<keyword evidence="6" id="KW-1185">Reference proteome</keyword>
<feature type="domain" description="Glycoside hydrolase family 19 catalytic" evidence="4">
    <location>
        <begin position="36"/>
        <end position="195"/>
    </location>
</feature>
<evidence type="ECO:0000313" key="6">
    <source>
        <dbReference type="Proteomes" id="UP000243579"/>
    </source>
</evidence>
<evidence type="ECO:0000256" key="2">
    <source>
        <dbReference type="ARBA" id="ARBA00023157"/>
    </source>
</evidence>
<sequence length="270" mass="29789">MHCLLLLLLTAPVLTSAGGLGAILSKPLYQQLFPQALPVYQYDNLLEMAATYPAFANTGNDAVDKREVAAFLGQVALETGDLRYVEEINKGDYCQPSAEYPCAPGKQYYGRGAIQLSWNYNYKDFGKAIGVDLVAQPDLVASRPDLVWRSALWYWNTDKWNGNIHDVVGQPGGFAYTTYLINGGLECGVNPPNRDSEKMRIANFPPDARGDDAVANSYTYIASSTDDDHTPPCNEHACADTPEADIGPDQCTPTFVMRFSHWTVHQLQLQ</sequence>
<dbReference type="Pfam" id="PF00182">
    <property type="entry name" value="Glyco_hydro_19"/>
    <property type="match status" value="1"/>
</dbReference>
<organism evidence="5 6">
    <name type="scientific">Achlya hypogyna</name>
    <name type="common">Oomycete</name>
    <name type="synonym">Protoachlya hypogyna</name>
    <dbReference type="NCBI Taxonomy" id="1202772"/>
    <lineage>
        <taxon>Eukaryota</taxon>
        <taxon>Sar</taxon>
        <taxon>Stramenopiles</taxon>
        <taxon>Oomycota</taxon>
        <taxon>Saprolegniomycetes</taxon>
        <taxon>Saprolegniales</taxon>
        <taxon>Achlyaceae</taxon>
        <taxon>Achlya</taxon>
    </lineage>
</organism>
<dbReference type="GO" id="GO:0006952">
    <property type="term" value="P:defense response"/>
    <property type="evidence" value="ECO:0007669"/>
    <property type="project" value="UniProtKB-KW"/>
</dbReference>
<feature type="chain" id="PRO_5012280436" evidence="3">
    <location>
        <begin position="18"/>
        <end position="270"/>
    </location>
</feature>
<dbReference type="FunFam" id="3.30.20.10:FF:000001">
    <property type="entry name" value="Endochitinase (Chitinase)"/>
    <property type="match status" value="1"/>
</dbReference>
<gene>
    <name evidence="5" type="ORF">ACHHYP_08402</name>
</gene>
<dbReference type="Gene3D" id="3.30.20.10">
    <property type="entry name" value="Endochitinase, domain 2"/>
    <property type="match status" value="1"/>
</dbReference>
<dbReference type="OrthoDB" id="72330at2759"/>
<dbReference type="STRING" id="1202772.A0A1V9YPF9"/>
<dbReference type="Gene3D" id="1.10.530.10">
    <property type="match status" value="1"/>
</dbReference>
<keyword evidence="1" id="KW-0611">Plant defense</keyword>
<dbReference type="Proteomes" id="UP000243579">
    <property type="component" value="Unassembled WGS sequence"/>
</dbReference>
<name>A0A1V9YPF9_ACHHY</name>
<dbReference type="PANTHER" id="PTHR22595">
    <property type="entry name" value="CHITINASE-RELATED"/>
    <property type="match status" value="1"/>
</dbReference>
<keyword evidence="2" id="KW-1015">Disulfide bond</keyword>
<evidence type="ECO:0000256" key="1">
    <source>
        <dbReference type="ARBA" id="ARBA00022821"/>
    </source>
</evidence>
<dbReference type="InterPro" id="IPR000726">
    <property type="entry name" value="Glyco_hydro_19_cat"/>
</dbReference>
<accession>A0A1V9YPF9</accession>
<feature type="signal peptide" evidence="3">
    <location>
        <begin position="1"/>
        <end position="17"/>
    </location>
</feature>
<dbReference type="GO" id="GO:0004568">
    <property type="term" value="F:chitinase activity"/>
    <property type="evidence" value="ECO:0007669"/>
    <property type="project" value="InterPro"/>
</dbReference>
<dbReference type="GO" id="GO:0016998">
    <property type="term" value="P:cell wall macromolecule catabolic process"/>
    <property type="evidence" value="ECO:0007669"/>
    <property type="project" value="InterPro"/>
</dbReference>
<protein>
    <submittedName>
        <fullName evidence="5">Chitinase</fullName>
    </submittedName>
</protein>
<evidence type="ECO:0000256" key="3">
    <source>
        <dbReference type="SAM" id="SignalP"/>
    </source>
</evidence>
<dbReference type="GO" id="GO:0006032">
    <property type="term" value="P:chitin catabolic process"/>
    <property type="evidence" value="ECO:0007669"/>
    <property type="project" value="InterPro"/>
</dbReference>
<reference evidence="5 6" key="1">
    <citation type="journal article" date="2014" name="Genome Biol. Evol.">
        <title>The secreted proteins of Achlya hypogyna and Thraustotheca clavata identify the ancestral oomycete secretome and reveal gene acquisitions by horizontal gene transfer.</title>
        <authorList>
            <person name="Misner I."/>
            <person name="Blouin N."/>
            <person name="Leonard G."/>
            <person name="Richards T.A."/>
            <person name="Lane C.E."/>
        </authorList>
    </citation>
    <scope>NUCLEOTIDE SEQUENCE [LARGE SCALE GENOMIC DNA]</scope>
    <source>
        <strain evidence="5 6">ATCC 48635</strain>
    </source>
</reference>
<dbReference type="InterPro" id="IPR023346">
    <property type="entry name" value="Lysozyme-like_dom_sf"/>
</dbReference>
<proteinExistence type="predicted"/>
<dbReference type="EMBL" id="JNBR01001429">
    <property type="protein sequence ID" value="OQR87656.1"/>
    <property type="molecule type" value="Genomic_DNA"/>
</dbReference>
<evidence type="ECO:0000313" key="5">
    <source>
        <dbReference type="EMBL" id="OQR87656.1"/>
    </source>
</evidence>
<dbReference type="AlphaFoldDB" id="A0A1V9YPF9"/>
<dbReference type="CDD" id="cd00325">
    <property type="entry name" value="chitinase_GH19"/>
    <property type="match status" value="1"/>
</dbReference>
<dbReference type="SUPFAM" id="SSF53955">
    <property type="entry name" value="Lysozyme-like"/>
    <property type="match status" value="1"/>
</dbReference>
<evidence type="ECO:0000259" key="4">
    <source>
        <dbReference type="Pfam" id="PF00182"/>
    </source>
</evidence>
<comment type="caution">
    <text evidence="5">The sequence shown here is derived from an EMBL/GenBank/DDBJ whole genome shotgun (WGS) entry which is preliminary data.</text>
</comment>
<dbReference type="PANTHER" id="PTHR22595:SF79">
    <property type="entry name" value="CHITINASE 12"/>
    <property type="match status" value="1"/>
</dbReference>
<keyword evidence="3" id="KW-0732">Signal</keyword>